<comment type="cofactor">
    <cofactor evidence="1 8">
        <name>heme</name>
        <dbReference type="ChEBI" id="CHEBI:30413"/>
    </cofactor>
</comment>
<accession>A0AAV4HU53</accession>
<organism evidence="11 12">
    <name type="scientific">Elysia marginata</name>
    <dbReference type="NCBI Taxonomy" id="1093978"/>
    <lineage>
        <taxon>Eukaryota</taxon>
        <taxon>Metazoa</taxon>
        <taxon>Spiralia</taxon>
        <taxon>Lophotrochozoa</taxon>
        <taxon>Mollusca</taxon>
        <taxon>Gastropoda</taxon>
        <taxon>Heterobranchia</taxon>
        <taxon>Euthyneura</taxon>
        <taxon>Panpulmonata</taxon>
        <taxon>Sacoglossa</taxon>
        <taxon>Placobranchoidea</taxon>
        <taxon>Plakobranchidae</taxon>
        <taxon>Elysia</taxon>
    </lineage>
</organism>
<dbReference type="InterPro" id="IPR002401">
    <property type="entry name" value="Cyt_P450_E_grp-I"/>
</dbReference>
<keyword evidence="10" id="KW-0472">Membrane</keyword>
<protein>
    <submittedName>
        <fullName evidence="11">Cytochrome P450</fullName>
    </submittedName>
</protein>
<comment type="caution">
    <text evidence="11">The sequence shown here is derived from an EMBL/GenBank/DDBJ whole genome shotgun (WGS) entry which is preliminary data.</text>
</comment>
<feature type="binding site" description="axial binding residue" evidence="8">
    <location>
        <position position="474"/>
    </location>
    <ligand>
        <name>heme</name>
        <dbReference type="ChEBI" id="CHEBI:30413"/>
    </ligand>
    <ligandPart>
        <name>Fe</name>
        <dbReference type="ChEBI" id="CHEBI:18248"/>
    </ligandPart>
</feature>
<reference evidence="11 12" key="1">
    <citation type="journal article" date="2021" name="Elife">
        <title>Chloroplast acquisition without the gene transfer in kleptoplastic sea slugs, Plakobranchus ocellatus.</title>
        <authorList>
            <person name="Maeda T."/>
            <person name="Takahashi S."/>
            <person name="Yoshida T."/>
            <person name="Shimamura S."/>
            <person name="Takaki Y."/>
            <person name="Nagai Y."/>
            <person name="Toyoda A."/>
            <person name="Suzuki Y."/>
            <person name="Arimoto A."/>
            <person name="Ishii H."/>
            <person name="Satoh N."/>
            <person name="Nishiyama T."/>
            <person name="Hasebe M."/>
            <person name="Maruyama T."/>
            <person name="Minagawa J."/>
            <person name="Obokata J."/>
            <person name="Shigenobu S."/>
        </authorList>
    </citation>
    <scope>NUCLEOTIDE SEQUENCE [LARGE SCALE GENOMIC DNA]</scope>
</reference>
<evidence type="ECO:0000256" key="2">
    <source>
        <dbReference type="ARBA" id="ARBA00010617"/>
    </source>
</evidence>
<dbReference type="Gene3D" id="1.10.630.10">
    <property type="entry name" value="Cytochrome P450"/>
    <property type="match status" value="1"/>
</dbReference>
<dbReference type="GO" id="GO:0005506">
    <property type="term" value="F:iron ion binding"/>
    <property type="evidence" value="ECO:0007669"/>
    <property type="project" value="InterPro"/>
</dbReference>
<dbReference type="GO" id="GO:0004497">
    <property type="term" value="F:monooxygenase activity"/>
    <property type="evidence" value="ECO:0007669"/>
    <property type="project" value="UniProtKB-KW"/>
</dbReference>
<dbReference type="InterPro" id="IPR001128">
    <property type="entry name" value="Cyt_P450"/>
</dbReference>
<dbReference type="AlphaFoldDB" id="A0AAV4HU53"/>
<dbReference type="Pfam" id="PF00067">
    <property type="entry name" value="p450"/>
    <property type="match status" value="1"/>
</dbReference>
<evidence type="ECO:0000256" key="9">
    <source>
        <dbReference type="RuleBase" id="RU000461"/>
    </source>
</evidence>
<name>A0AAV4HU53_9GAST</name>
<dbReference type="GO" id="GO:0020037">
    <property type="term" value="F:heme binding"/>
    <property type="evidence" value="ECO:0007669"/>
    <property type="project" value="InterPro"/>
</dbReference>
<dbReference type="SUPFAM" id="SSF48264">
    <property type="entry name" value="Cytochrome P450"/>
    <property type="match status" value="1"/>
</dbReference>
<evidence type="ECO:0000256" key="1">
    <source>
        <dbReference type="ARBA" id="ARBA00001971"/>
    </source>
</evidence>
<proteinExistence type="inferred from homology"/>
<keyword evidence="7 9" id="KW-0503">Monooxygenase</keyword>
<evidence type="ECO:0000313" key="12">
    <source>
        <dbReference type="Proteomes" id="UP000762676"/>
    </source>
</evidence>
<dbReference type="InterPro" id="IPR050476">
    <property type="entry name" value="Insect_CytP450_Detox"/>
</dbReference>
<evidence type="ECO:0000256" key="4">
    <source>
        <dbReference type="ARBA" id="ARBA00022723"/>
    </source>
</evidence>
<gene>
    <name evidence="11" type="ORF">ElyMa_004570300</name>
</gene>
<dbReference type="PANTHER" id="PTHR24292">
    <property type="entry name" value="CYTOCHROME P450"/>
    <property type="match status" value="1"/>
</dbReference>
<keyword evidence="10" id="KW-0812">Transmembrane</keyword>
<dbReference type="PRINTS" id="PR00385">
    <property type="entry name" value="P450"/>
</dbReference>
<dbReference type="EMBL" id="BMAT01009191">
    <property type="protein sequence ID" value="GFS00976.1"/>
    <property type="molecule type" value="Genomic_DNA"/>
</dbReference>
<evidence type="ECO:0000313" key="11">
    <source>
        <dbReference type="EMBL" id="GFS00976.1"/>
    </source>
</evidence>
<keyword evidence="4 8" id="KW-0479">Metal-binding</keyword>
<evidence type="ECO:0000256" key="3">
    <source>
        <dbReference type="ARBA" id="ARBA00022617"/>
    </source>
</evidence>
<dbReference type="InterPro" id="IPR036396">
    <property type="entry name" value="Cyt_P450_sf"/>
</dbReference>
<evidence type="ECO:0000256" key="5">
    <source>
        <dbReference type="ARBA" id="ARBA00023002"/>
    </source>
</evidence>
<feature type="transmembrane region" description="Helical" evidence="10">
    <location>
        <begin position="12"/>
        <end position="34"/>
    </location>
</feature>
<keyword evidence="12" id="KW-1185">Reference proteome</keyword>
<sequence>MYSVLSSELFSQYLSTTSLLILVIAALLGIVILYNSYWNVERWEKYGVKHVDIGIMEVTNMAEVAMQGKLDTVGSWRDNLSLFTRDLELIKKITFQDFSSFVNHPNMLASSSPLRQGLFFLRDEQWKRVRQLMSPSFSTSKLKGMSDVMQTCASRLATAFEEHAHAGKLVNMYHLAGQYTSAITARTAFGLHTESNIGRDSDDRFTYCAKNIVKIWTSNWQRYFVLFLERFPKLHCFMAQKLKLNFVDECNKDSMVYFNALLEQAIEEREKVQRGGRSKDYQDFLQNLVAAKVARDVKVAKGTPEFTNHPEVGTAAVRPEHILTHEEVLAQSLIILFAGFEMTTTALQYTFYQLAAHPKLQEKVCQEIQEVVHSEQPTHEELGKLRYMDQVINESMRLLPPVAIVGRDAKETRTYGDVTIPAGSTIYLAIMAIHRDPKHYPDPDRFDPDRFSEKEKAKRNPLAFAPFGYGPRLCIGSRLVLQKMKIALVHALRKFTFEVNDKTIPRKGEEPEVYYSVQLSRFIRPIQLQVKVRNG</sequence>
<dbReference type="InterPro" id="IPR017972">
    <property type="entry name" value="Cyt_P450_CS"/>
</dbReference>
<keyword evidence="10" id="KW-1133">Transmembrane helix</keyword>
<dbReference type="FunFam" id="1.10.630.10:FF:000182">
    <property type="entry name" value="Cytochrome P450 3A4"/>
    <property type="match status" value="1"/>
</dbReference>
<evidence type="ECO:0000256" key="7">
    <source>
        <dbReference type="ARBA" id="ARBA00023033"/>
    </source>
</evidence>
<dbReference type="GO" id="GO:0016705">
    <property type="term" value="F:oxidoreductase activity, acting on paired donors, with incorporation or reduction of molecular oxygen"/>
    <property type="evidence" value="ECO:0007669"/>
    <property type="project" value="InterPro"/>
</dbReference>
<dbReference type="PANTHER" id="PTHR24292:SF54">
    <property type="entry name" value="CYP9F3-RELATED"/>
    <property type="match status" value="1"/>
</dbReference>
<keyword evidence="5 9" id="KW-0560">Oxidoreductase</keyword>
<dbReference type="Proteomes" id="UP000762676">
    <property type="component" value="Unassembled WGS sequence"/>
</dbReference>
<evidence type="ECO:0000256" key="6">
    <source>
        <dbReference type="ARBA" id="ARBA00023004"/>
    </source>
</evidence>
<comment type="similarity">
    <text evidence="2 9">Belongs to the cytochrome P450 family.</text>
</comment>
<keyword evidence="3 8" id="KW-0349">Heme</keyword>
<evidence type="ECO:0000256" key="10">
    <source>
        <dbReference type="SAM" id="Phobius"/>
    </source>
</evidence>
<dbReference type="PRINTS" id="PR00463">
    <property type="entry name" value="EP450I"/>
</dbReference>
<evidence type="ECO:0000256" key="8">
    <source>
        <dbReference type="PIRSR" id="PIRSR602401-1"/>
    </source>
</evidence>
<dbReference type="PROSITE" id="PS00086">
    <property type="entry name" value="CYTOCHROME_P450"/>
    <property type="match status" value="1"/>
</dbReference>
<keyword evidence="6 8" id="KW-0408">Iron</keyword>